<evidence type="ECO:0000256" key="3">
    <source>
        <dbReference type="ARBA" id="ARBA00011901"/>
    </source>
</evidence>
<dbReference type="InterPro" id="IPR036366">
    <property type="entry name" value="PGBDSf"/>
</dbReference>
<dbReference type="CDD" id="cd06583">
    <property type="entry name" value="PGRP"/>
    <property type="match status" value="1"/>
</dbReference>
<dbReference type="InterPro" id="IPR002502">
    <property type="entry name" value="Amidase_domain"/>
</dbReference>
<dbReference type="PATRIC" id="fig|1177755.3.peg.867"/>
<organism evidence="8 9">
    <name type="scientific">Methyloligella halotolerans</name>
    <dbReference type="NCBI Taxonomy" id="1177755"/>
    <lineage>
        <taxon>Bacteria</taxon>
        <taxon>Pseudomonadati</taxon>
        <taxon>Pseudomonadota</taxon>
        <taxon>Alphaproteobacteria</taxon>
        <taxon>Hyphomicrobiales</taxon>
        <taxon>Hyphomicrobiaceae</taxon>
        <taxon>Methyloligella</taxon>
    </lineage>
</organism>
<evidence type="ECO:0000313" key="8">
    <source>
        <dbReference type="EMBL" id="ODA69030.1"/>
    </source>
</evidence>
<dbReference type="SUPFAM" id="SSF55846">
    <property type="entry name" value="N-acetylmuramoyl-L-alanine amidase-like"/>
    <property type="match status" value="1"/>
</dbReference>
<dbReference type="GO" id="GO:0071555">
    <property type="term" value="P:cell wall organization"/>
    <property type="evidence" value="ECO:0007669"/>
    <property type="project" value="UniProtKB-KW"/>
</dbReference>
<dbReference type="SMART" id="SM00644">
    <property type="entry name" value="Ami_2"/>
    <property type="match status" value="1"/>
</dbReference>
<proteinExistence type="inferred from homology"/>
<dbReference type="RefSeq" id="WP_069094202.1">
    <property type="nucleotide sequence ID" value="NZ_MASI01000001.1"/>
</dbReference>
<evidence type="ECO:0000256" key="4">
    <source>
        <dbReference type="ARBA" id="ARBA00022801"/>
    </source>
</evidence>
<comment type="similarity">
    <text evidence="2">Belongs to the N-acetylmuramoyl-L-alanine amidase 2 family.</text>
</comment>
<dbReference type="EMBL" id="MASI01000001">
    <property type="protein sequence ID" value="ODA69030.1"/>
    <property type="molecule type" value="Genomic_DNA"/>
</dbReference>
<keyword evidence="9" id="KW-1185">Reference proteome</keyword>
<comment type="catalytic activity">
    <reaction evidence="1">
        <text>Hydrolyzes the link between N-acetylmuramoyl residues and L-amino acid residues in certain cell-wall glycopeptides.</text>
        <dbReference type="EC" id="3.5.1.28"/>
    </reaction>
</comment>
<comment type="caution">
    <text evidence="8">The sequence shown here is derived from an EMBL/GenBank/DDBJ whole genome shotgun (WGS) entry which is preliminary data.</text>
</comment>
<keyword evidence="4 8" id="KW-0378">Hydrolase</keyword>
<dbReference type="InterPro" id="IPR036365">
    <property type="entry name" value="PGBD-like_sf"/>
</dbReference>
<evidence type="ECO:0000256" key="2">
    <source>
        <dbReference type="ARBA" id="ARBA00007553"/>
    </source>
</evidence>
<dbReference type="PANTHER" id="PTHR30417:SF1">
    <property type="entry name" value="N-ACETYLMURAMOYL-L-ALANINE AMIDASE AMID"/>
    <property type="match status" value="1"/>
</dbReference>
<accession>A0A1E2S3Q1</accession>
<dbReference type="GO" id="GO:0019867">
    <property type="term" value="C:outer membrane"/>
    <property type="evidence" value="ECO:0007669"/>
    <property type="project" value="TreeGrafter"/>
</dbReference>
<dbReference type="InterPro" id="IPR036505">
    <property type="entry name" value="Amidase/PGRP_sf"/>
</dbReference>
<dbReference type="OrthoDB" id="9794842at2"/>
<dbReference type="PANTHER" id="PTHR30417">
    <property type="entry name" value="N-ACETYLMURAMOYL-L-ALANINE AMIDASE AMID"/>
    <property type="match status" value="1"/>
</dbReference>
<keyword evidence="5" id="KW-0961">Cell wall biogenesis/degradation</keyword>
<protein>
    <recommendedName>
        <fullName evidence="3">N-acetylmuramoyl-L-alanine amidase</fullName>
        <ecNumber evidence="3">3.5.1.28</ecNumber>
    </recommendedName>
</protein>
<reference evidence="8 9" key="1">
    <citation type="submission" date="2016-07" db="EMBL/GenBank/DDBJ databases">
        <title>Draft genome sequence of Methyloligella halotolerans C2T (VKM B-2706T=CCUG 61687T=DSM 25045T), a halotolerant polyhydroxybutyrate accumulating methylotroph.</title>
        <authorList>
            <person name="Vasilenko O.V."/>
            <person name="Doronina N.V."/>
            <person name="Poroshina M.N."/>
            <person name="Tarlachkov S.V."/>
            <person name="Trotsenko Y.A."/>
        </authorList>
    </citation>
    <scope>NUCLEOTIDE SEQUENCE [LARGE SCALE GENOMIC DNA]</scope>
    <source>
        <strain evidence="8 9">VKM B-2706</strain>
    </source>
</reference>
<dbReference type="Gene3D" id="1.10.101.10">
    <property type="entry name" value="PGBD-like superfamily/PGBD"/>
    <property type="match status" value="1"/>
</dbReference>
<dbReference type="GO" id="GO:0009253">
    <property type="term" value="P:peptidoglycan catabolic process"/>
    <property type="evidence" value="ECO:0007669"/>
    <property type="project" value="InterPro"/>
</dbReference>
<dbReference type="STRING" id="1177755.A7A08_00866"/>
<evidence type="ECO:0000256" key="1">
    <source>
        <dbReference type="ARBA" id="ARBA00001561"/>
    </source>
</evidence>
<feature type="region of interest" description="Disordered" evidence="6">
    <location>
        <begin position="1"/>
        <end position="26"/>
    </location>
</feature>
<dbReference type="Gene3D" id="3.40.80.10">
    <property type="entry name" value="Peptidoglycan recognition protein-like"/>
    <property type="match status" value="1"/>
</dbReference>
<evidence type="ECO:0000256" key="5">
    <source>
        <dbReference type="ARBA" id="ARBA00023316"/>
    </source>
</evidence>
<dbReference type="AlphaFoldDB" id="A0A1E2S3Q1"/>
<feature type="domain" description="N-acetylmuramoyl-L-alanine amidase" evidence="7">
    <location>
        <begin position="15"/>
        <end position="157"/>
    </location>
</feature>
<dbReference type="GO" id="GO:0008745">
    <property type="term" value="F:N-acetylmuramoyl-L-alanine amidase activity"/>
    <property type="evidence" value="ECO:0007669"/>
    <property type="project" value="UniProtKB-EC"/>
</dbReference>
<evidence type="ECO:0000256" key="6">
    <source>
        <dbReference type="SAM" id="MobiDB-lite"/>
    </source>
</evidence>
<dbReference type="EC" id="3.5.1.28" evidence="3"/>
<dbReference type="Pfam" id="PF01471">
    <property type="entry name" value="PG_binding_1"/>
    <property type="match status" value="1"/>
</dbReference>
<dbReference type="Proteomes" id="UP000095087">
    <property type="component" value="Unassembled WGS sequence"/>
</dbReference>
<dbReference type="InterPro" id="IPR002477">
    <property type="entry name" value="Peptidoglycan-bd-like"/>
</dbReference>
<name>A0A1E2S3Q1_9HYPH</name>
<dbReference type="InterPro" id="IPR051206">
    <property type="entry name" value="NAMLAA_amidase_2"/>
</dbReference>
<dbReference type="GO" id="GO:0009254">
    <property type="term" value="P:peptidoglycan turnover"/>
    <property type="evidence" value="ECO:0007669"/>
    <property type="project" value="TreeGrafter"/>
</dbReference>
<evidence type="ECO:0000259" key="7">
    <source>
        <dbReference type="SMART" id="SM00644"/>
    </source>
</evidence>
<sequence length="256" mass="28031">MTGAPDSALAAWRPSPNVEPRRDGRTPDMLLLHYTGMPTAQEALDWLTTEESKVSAHYLIDENGRITQMVPEELRAWHAGQSLWAGETDLNSCSIGIEIHNTGHPAKGESGELPAYPDIQMQAVEALCREILTRHAIPATRVLAHSDIAPTRKQDPGETFDWGRLHAAGIGHWVEPAAIGDDRGMETGDEGARVQELQEALGAYGYGVEITSTYGRGLENVVTAFQRHFRPARIDGRADNSTLETLRHLLDTAPGK</sequence>
<dbReference type="Pfam" id="PF01510">
    <property type="entry name" value="Amidase_2"/>
    <property type="match status" value="1"/>
</dbReference>
<gene>
    <name evidence="8" type="ORF">A7A08_00866</name>
</gene>
<dbReference type="SUPFAM" id="SSF47090">
    <property type="entry name" value="PGBD-like"/>
    <property type="match status" value="1"/>
</dbReference>
<evidence type="ECO:0000313" key="9">
    <source>
        <dbReference type="Proteomes" id="UP000095087"/>
    </source>
</evidence>